<name>A0A1Y2AVG2_9FUNG</name>
<evidence type="ECO:0000313" key="4">
    <source>
        <dbReference type="Proteomes" id="UP000193920"/>
    </source>
</evidence>
<reference evidence="3 4" key="1">
    <citation type="submission" date="2016-08" db="EMBL/GenBank/DDBJ databases">
        <title>A Parts List for Fungal Cellulosomes Revealed by Comparative Genomics.</title>
        <authorList>
            <consortium name="DOE Joint Genome Institute"/>
            <person name="Haitjema C.H."/>
            <person name="Gilmore S.P."/>
            <person name="Henske J.K."/>
            <person name="Solomon K.V."/>
            <person name="De Groot R."/>
            <person name="Kuo A."/>
            <person name="Mondo S.J."/>
            <person name="Salamov A.A."/>
            <person name="Labutti K."/>
            <person name="Zhao Z."/>
            <person name="Chiniquy J."/>
            <person name="Barry K."/>
            <person name="Brewer H.M."/>
            <person name="Purvine S.O."/>
            <person name="Wright A.T."/>
            <person name="Boxma B."/>
            <person name="Van Alen T."/>
            <person name="Hackstein J.H."/>
            <person name="Baker S.E."/>
            <person name="Grigoriev I.V."/>
            <person name="O'Malley M.A."/>
        </authorList>
    </citation>
    <scope>NUCLEOTIDE SEQUENCE [LARGE SCALE GENOMIC DNA]</scope>
    <source>
        <strain evidence="3 4">G1</strain>
    </source>
</reference>
<dbReference type="OrthoDB" id="10691591at2759"/>
<feature type="compositionally biased region" description="Low complexity" evidence="2">
    <location>
        <begin position="124"/>
        <end position="142"/>
    </location>
</feature>
<gene>
    <name evidence="3" type="ORF">LY90DRAFT_103418</name>
</gene>
<feature type="coiled-coil region" evidence="1">
    <location>
        <begin position="278"/>
        <end position="312"/>
    </location>
</feature>
<keyword evidence="4" id="KW-1185">Reference proteome</keyword>
<dbReference type="AlphaFoldDB" id="A0A1Y2AVG2"/>
<accession>A0A1Y2AVG2</accession>
<comment type="caution">
    <text evidence="3">The sequence shown here is derived from an EMBL/GenBank/DDBJ whole genome shotgun (WGS) entry which is preliminary data.</text>
</comment>
<feature type="compositionally biased region" description="Low complexity" evidence="2">
    <location>
        <begin position="228"/>
        <end position="252"/>
    </location>
</feature>
<dbReference type="Proteomes" id="UP000193920">
    <property type="component" value="Unassembled WGS sequence"/>
</dbReference>
<proteinExistence type="predicted"/>
<organism evidence="3 4">
    <name type="scientific">Neocallimastix californiae</name>
    <dbReference type="NCBI Taxonomy" id="1754190"/>
    <lineage>
        <taxon>Eukaryota</taxon>
        <taxon>Fungi</taxon>
        <taxon>Fungi incertae sedis</taxon>
        <taxon>Chytridiomycota</taxon>
        <taxon>Chytridiomycota incertae sedis</taxon>
        <taxon>Neocallimastigomycetes</taxon>
        <taxon>Neocallimastigales</taxon>
        <taxon>Neocallimastigaceae</taxon>
        <taxon>Neocallimastix</taxon>
    </lineage>
</organism>
<sequence>MSELSKTRININNSLKNNNLPSTQKIKSFHYVDDIKEKSKCNKKMSELSKTRINSNRSLKNNNVLSTQKKRSLHYVDSIKVKNNKKIKQEQNKYKTETKNKIKEENSATTFFKRIFFGRHVSPGKENNNSNNNNNIKKSNNIGSENVNLTEIEKEKYENEIFELNRQCQIYENHLKNLSSINRLLTDRNMELLNSNKKLEFLLEANNKENFNENGIHNSRIEFKKNNLNENTTSTTTTTTTTTTNNNNNNSNIDSNDVEKSTSNDDNAKLIQKQNIIIKTLNDTIKCYQITVEQQKKDLEFYQLNCTCLKEKNEKKNFVPTGNEEAKELYLQHLIISKKKLNEQRKQN</sequence>
<dbReference type="EMBL" id="MCOG01000201">
    <property type="protein sequence ID" value="ORY26561.1"/>
    <property type="molecule type" value="Genomic_DNA"/>
</dbReference>
<feature type="region of interest" description="Disordered" evidence="2">
    <location>
        <begin position="228"/>
        <end position="263"/>
    </location>
</feature>
<evidence type="ECO:0000256" key="2">
    <source>
        <dbReference type="SAM" id="MobiDB-lite"/>
    </source>
</evidence>
<protein>
    <submittedName>
        <fullName evidence="3">Uncharacterized protein</fullName>
    </submittedName>
</protein>
<keyword evidence="1" id="KW-0175">Coiled coil</keyword>
<evidence type="ECO:0000256" key="1">
    <source>
        <dbReference type="SAM" id="Coils"/>
    </source>
</evidence>
<evidence type="ECO:0000313" key="3">
    <source>
        <dbReference type="EMBL" id="ORY26561.1"/>
    </source>
</evidence>
<feature type="region of interest" description="Disordered" evidence="2">
    <location>
        <begin position="122"/>
        <end position="142"/>
    </location>
</feature>
<feature type="coiled-coil region" evidence="1">
    <location>
        <begin position="147"/>
        <end position="174"/>
    </location>
</feature>